<reference evidence="1 2" key="1">
    <citation type="journal article" date="2001" name="J. Bacteriol.">
        <title>Genome sequence and comparative analysis of the solvent-producing bacterium Clostridium acetobutylicum.</title>
        <authorList>
            <person name="Nolling J."/>
            <person name="Breton G."/>
            <person name="Omelchenko M.V."/>
            <person name="Makarova K.S."/>
            <person name="Zeng Q."/>
            <person name="Gibson R."/>
            <person name="Lee H.M."/>
            <person name="Dubois J."/>
            <person name="Qiu D."/>
            <person name="Hitti J."/>
            <person name="Wolf Y.I."/>
            <person name="Tatusov R.L."/>
            <person name="Sabathe F."/>
            <person name="Doucette-Stamm L."/>
            <person name="Soucaille P."/>
            <person name="Daly M.J."/>
            <person name="Bennett G.N."/>
            <person name="Koonin E.V."/>
            <person name="Smith D.R."/>
        </authorList>
    </citation>
    <scope>NUCLEOTIDE SEQUENCE [LARGE SCALE GENOMIC DNA]</scope>
    <source>
        <strain evidence="2">ATCC 824 / DSM 792 / JCM 1419 / LMG 5710 / VKM B-1787</strain>
    </source>
</reference>
<sequence>MVKVFLKLDHGTPQYACSSCSNCNSVYGKSMCKIKSRGCCWYFPKFTLYEIHKMSKNNLGRETLRKILNIQSTKIYNYYIHAKGYFDKTSFNKYISSNNQYEDVKDKSIFFRACPFVEPEKGCALPQQYRSFVCNFFICEEVKKVLKGNSEFRDYIKECNSYVRWIDWENVALRAMLDEKNINLVDNFNEVIEFLSEVPLENFEFRKLKELKVAGE</sequence>
<dbReference type="RefSeq" id="WP_010966625.1">
    <property type="nucleotide sequence ID" value="NC_003030.1"/>
</dbReference>
<dbReference type="HOGENOM" id="CLU_1239669_0_0_9"/>
<dbReference type="EMBL" id="AE001437">
    <property type="protein sequence ID" value="AAK81285.1"/>
    <property type="molecule type" value="Genomic_DNA"/>
</dbReference>
<keyword evidence="2" id="KW-1185">Reference proteome</keyword>
<accession>Q97DW7</accession>
<dbReference type="PIR" id="B97312">
    <property type="entry name" value="B97312"/>
</dbReference>
<dbReference type="GeneID" id="44999848"/>
<organism evidence="1 2">
    <name type="scientific">Clostridium acetobutylicum (strain ATCC 824 / DSM 792 / JCM 1419 / IAM 19013 / LMG 5710 / NBRC 13948 / NRRL B-527 / VKM B-1787 / 2291 / W)</name>
    <dbReference type="NCBI Taxonomy" id="272562"/>
    <lineage>
        <taxon>Bacteria</taxon>
        <taxon>Bacillati</taxon>
        <taxon>Bacillota</taxon>
        <taxon>Clostridia</taxon>
        <taxon>Eubacteriales</taxon>
        <taxon>Clostridiaceae</taxon>
        <taxon>Clostridium</taxon>
    </lineage>
</organism>
<dbReference type="AlphaFoldDB" id="Q97DW7"/>
<evidence type="ECO:0000313" key="2">
    <source>
        <dbReference type="Proteomes" id="UP000000814"/>
    </source>
</evidence>
<gene>
    <name evidence="1" type="ordered locus">CA_C3353</name>
</gene>
<dbReference type="STRING" id="272562.CA_C3353"/>
<proteinExistence type="predicted"/>
<dbReference type="eggNOG" id="ENOG503056W">
    <property type="taxonomic scope" value="Bacteria"/>
</dbReference>
<dbReference type="PATRIC" id="fig|272562.8.peg.3534"/>
<dbReference type="Proteomes" id="UP000000814">
    <property type="component" value="Chromosome"/>
</dbReference>
<evidence type="ECO:0000313" key="1">
    <source>
        <dbReference type="EMBL" id="AAK81285.1"/>
    </source>
</evidence>
<protein>
    <submittedName>
        <fullName evidence="1">Uncharacterized protein</fullName>
    </submittedName>
</protein>
<name>Q97DW7_CLOAB</name>
<dbReference type="OrthoDB" id="2876964at2"/>
<dbReference type="KEGG" id="cac:CA_C3353"/>